<reference evidence="7 8" key="1">
    <citation type="submission" date="2023-08" db="EMBL/GenBank/DDBJ databases">
        <authorList>
            <person name="Girao M."/>
            <person name="Carvalho M.F."/>
        </authorList>
    </citation>
    <scope>NUCLEOTIDE SEQUENCE [LARGE SCALE GENOMIC DNA]</scope>
    <source>
        <strain evidence="7 8">CC-R104</strain>
    </source>
</reference>
<comment type="subcellular location">
    <subcellularLocation>
        <location evidence="1">Cell inner membrane</location>
    </subcellularLocation>
</comment>
<dbReference type="CDD" id="cd13553">
    <property type="entry name" value="PBP2_NrtA_CpmA_like"/>
    <property type="match status" value="1"/>
</dbReference>
<keyword evidence="5" id="KW-0472">Membrane</keyword>
<dbReference type="PANTHER" id="PTHR30024:SF43">
    <property type="entry name" value="BLL4572 PROTEIN"/>
    <property type="match status" value="1"/>
</dbReference>
<gene>
    <name evidence="7" type="ORF">Q8814_06575</name>
</gene>
<keyword evidence="2" id="KW-0813">Transport</keyword>
<evidence type="ECO:0000256" key="1">
    <source>
        <dbReference type="ARBA" id="ARBA00004533"/>
    </source>
</evidence>
<accession>A0ABU7JP19</accession>
<sequence length="394" mass="42032">MSGPTDHRGSIARRTLLRGALGLAAAGGIAGAVDLARTATADRSNTTGQLRIGYLPITDAAPLLVAHGSGLYPPGVVDGAKPVLFRSWASLAEAFVSRQVDVVHLLMPMAVQLRYGLGSSVRILGWNHTNGSALTVAPHITDLGQLAGEQIAIPFWWSIHNIAIQQLLRAHGLRPVVRQAPSRSAGTVGLVVMGPSDMIPALANGSIAGFTVADPFNAAAEIRGVGRIHRFLGDLWRDHACCALLVHEDLIEENPGVVQALTNSVVTAQLQLGADRPAAAELLADRYLPQPLPAITKALTYPGRNAETLHPYWQPEQIGYQPFPFPSFTSALVEAMHHTIVDGDTGFLSRIDPATVHRDLVDDRFVRTALTRVSGTDAFGLPADLTRTEEVDLS</sequence>
<organism evidence="7 8">
    <name type="scientific">Rhodococcus chondri</name>
    <dbReference type="NCBI Taxonomy" id="3065941"/>
    <lineage>
        <taxon>Bacteria</taxon>
        <taxon>Bacillati</taxon>
        <taxon>Actinomycetota</taxon>
        <taxon>Actinomycetes</taxon>
        <taxon>Mycobacteriales</taxon>
        <taxon>Nocardiaceae</taxon>
        <taxon>Rhodococcus</taxon>
    </lineage>
</organism>
<comment type="caution">
    <text evidence="7">The sequence shown here is derived from an EMBL/GenBank/DDBJ whole genome shotgun (WGS) entry which is preliminary data.</text>
</comment>
<evidence type="ECO:0000313" key="8">
    <source>
        <dbReference type="Proteomes" id="UP001331936"/>
    </source>
</evidence>
<dbReference type="SUPFAM" id="SSF53850">
    <property type="entry name" value="Periplasmic binding protein-like II"/>
    <property type="match status" value="1"/>
</dbReference>
<keyword evidence="3" id="KW-1003">Cell membrane</keyword>
<evidence type="ECO:0000256" key="3">
    <source>
        <dbReference type="ARBA" id="ARBA00022475"/>
    </source>
</evidence>
<evidence type="ECO:0000256" key="4">
    <source>
        <dbReference type="ARBA" id="ARBA00022519"/>
    </source>
</evidence>
<evidence type="ECO:0000256" key="5">
    <source>
        <dbReference type="ARBA" id="ARBA00023136"/>
    </source>
</evidence>
<keyword evidence="4" id="KW-0997">Cell inner membrane</keyword>
<protein>
    <submittedName>
        <fullName evidence="7">ABC transporter substrate-binding protein</fullName>
    </submittedName>
</protein>
<dbReference type="InterPro" id="IPR044527">
    <property type="entry name" value="NrtA/CpmA_ABC-bd_dom"/>
</dbReference>
<proteinExistence type="inferred from homology"/>
<evidence type="ECO:0000313" key="7">
    <source>
        <dbReference type="EMBL" id="MEE2031781.1"/>
    </source>
</evidence>
<dbReference type="PROSITE" id="PS51318">
    <property type="entry name" value="TAT"/>
    <property type="match status" value="1"/>
</dbReference>
<dbReference type="EMBL" id="JAUZMZ010000024">
    <property type="protein sequence ID" value="MEE2031781.1"/>
    <property type="molecule type" value="Genomic_DNA"/>
</dbReference>
<dbReference type="Gene3D" id="3.40.190.10">
    <property type="entry name" value="Periplasmic binding protein-like II"/>
    <property type="match status" value="2"/>
</dbReference>
<keyword evidence="8" id="KW-1185">Reference proteome</keyword>
<dbReference type="Proteomes" id="UP001331936">
    <property type="component" value="Unassembled WGS sequence"/>
</dbReference>
<comment type="similarity">
    <text evidence="6">Belongs to the CmpA/NrtA family.</text>
</comment>
<name>A0ABU7JP19_9NOCA</name>
<dbReference type="PANTHER" id="PTHR30024">
    <property type="entry name" value="ALIPHATIC SULFONATES-BINDING PROTEIN-RELATED"/>
    <property type="match status" value="1"/>
</dbReference>
<dbReference type="RefSeq" id="WP_330151216.1">
    <property type="nucleotide sequence ID" value="NZ_JAUZMZ010000024.1"/>
</dbReference>
<dbReference type="InterPro" id="IPR006311">
    <property type="entry name" value="TAT_signal"/>
</dbReference>
<evidence type="ECO:0000256" key="6">
    <source>
        <dbReference type="ARBA" id="ARBA00024031"/>
    </source>
</evidence>
<dbReference type="Pfam" id="PF13379">
    <property type="entry name" value="NMT1_2"/>
    <property type="match status" value="1"/>
</dbReference>
<evidence type="ECO:0000256" key="2">
    <source>
        <dbReference type="ARBA" id="ARBA00022448"/>
    </source>
</evidence>